<evidence type="ECO:0000256" key="3">
    <source>
        <dbReference type="ARBA" id="ARBA00023098"/>
    </source>
</evidence>
<dbReference type="OrthoDB" id="429813at2759"/>
<comment type="catalytic activity">
    <reaction evidence="4">
        <text>a long-chain fatty acyl-CoA + 2 NADPH + 2 H(+) = a long-chain primary fatty alcohol + 2 NADP(+) + CoA</text>
        <dbReference type="Rhea" id="RHEA:52716"/>
        <dbReference type="ChEBI" id="CHEBI:15378"/>
        <dbReference type="ChEBI" id="CHEBI:57287"/>
        <dbReference type="ChEBI" id="CHEBI:57783"/>
        <dbReference type="ChEBI" id="CHEBI:58349"/>
        <dbReference type="ChEBI" id="CHEBI:77396"/>
        <dbReference type="ChEBI" id="CHEBI:83139"/>
        <dbReference type="EC" id="1.2.1.84"/>
    </reaction>
</comment>
<dbReference type="Pfam" id="PF03015">
    <property type="entry name" value="Sterile"/>
    <property type="match status" value="1"/>
</dbReference>
<dbReference type="AlphaFoldDB" id="A0A0G4GH09"/>
<feature type="region of interest" description="Disordered" evidence="5">
    <location>
        <begin position="539"/>
        <end position="657"/>
    </location>
</feature>
<dbReference type="EC" id="1.2.1.84" evidence="4"/>
<dbReference type="STRING" id="1169540.A0A0G4GH09"/>
<dbReference type="InterPro" id="IPR013120">
    <property type="entry name" value="FAR_NAD-bd"/>
</dbReference>
<dbReference type="Gene3D" id="3.40.50.720">
    <property type="entry name" value="NAD(P)-binding Rossmann-like Domain"/>
    <property type="match status" value="1"/>
</dbReference>
<keyword evidence="3 4" id="KW-0443">Lipid metabolism</keyword>
<evidence type="ECO:0000256" key="4">
    <source>
        <dbReference type="RuleBase" id="RU363097"/>
    </source>
</evidence>
<feature type="compositionally biased region" description="Polar residues" evidence="5">
    <location>
        <begin position="84"/>
        <end position="99"/>
    </location>
</feature>
<dbReference type="InterPro" id="IPR036291">
    <property type="entry name" value="NAD(P)-bd_dom_sf"/>
</dbReference>
<dbReference type="InterPro" id="IPR026055">
    <property type="entry name" value="FAR"/>
</dbReference>
<evidence type="ECO:0000259" key="7">
    <source>
        <dbReference type="Pfam" id="PF07993"/>
    </source>
</evidence>
<proteinExistence type="inferred from homology"/>
<feature type="compositionally biased region" description="Low complexity" evidence="5">
    <location>
        <begin position="568"/>
        <end position="582"/>
    </location>
</feature>
<feature type="compositionally biased region" description="Polar residues" evidence="5">
    <location>
        <begin position="629"/>
        <end position="638"/>
    </location>
</feature>
<dbReference type="CDD" id="cd05236">
    <property type="entry name" value="FAR-N_SDR_e"/>
    <property type="match status" value="1"/>
</dbReference>
<evidence type="ECO:0000256" key="5">
    <source>
        <dbReference type="SAM" id="MobiDB-lite"/>
    </source>
</evidence>
<reference evidence="8 9" key="1">
    <citation type="submission" date="2014-11" db="EMBL/GenBank/DDBJ databases">
        <authorList>
            <person name="Zhu J."/>
            <person name="Qi W."/>
            <person name="Song R."/>
        </authorList>
    </citation>
    <scope>NUCLEOTIDE SEQUENCE [LARGE SCALE GENOMIC DNA]</scope>
</reference>
<dbReference type="PhylomeDB" id="A0A0G4GH09"/>
<feature type="compositionally biased region" description="Basic and acidic residues" evidence="5">
    <location>
        <begin position="557"/>
        <end position="567"/>
    </location>
</feature>
<comment type="similarity">
    <text evidence="1 4">Belongs to the fatty acyl-CoA reductase family.</text>
</comment>
<dbReference type="InParanoid" id="A0A0G4GH09"/>
<feature type="region of interest" description="Disordered" evidence="5">
    <location>
        <begin position="75"/>
        <end position="103"/>
    </location>
</feature>
<feature type="domain" description="Thioester reductase (TE)" evidence="7">
    <location>
        <begin position="16"/>
        <end position="69"/>
    </location>
</feature>
<accession>A0A0G4GH09</accession>
<dbReference type="GO" id="GO:0102965">
    <property type="term" value="F:alcohol-forming long-chain fatty acyl-CoA reductase activity"/>
    <property type="evidence" value="ECO:0007669"/>
    <property type="project" value="UniProtKB-EC"/>
</dbReference>
<evidence type="ECO:0000256" key="1">
    <source>
        <dbReference type="ARBA" id="ARBA00005928"/>
    </source>
</evidence>
<dbReference type="GO" id="GO:0080019">
    <property type="term" value="F:alcohol-forming very long-chain fatty acyl-CoA reductase activity"/>
    <property type="evidence" value="ECO:0007669"/>
    <property type="project" value="InterPro"/>
</dbReference>
<name>A0A0G4GH09_VITBC</name>
<organism evidence="8 9">
    <name type="scientific">Vitrella brassicaformis (strain CCMP3155)</name>
    <dbReference type="NCBI Taxonomy" id="1169540"/>
    <lineage>
        <taxon>Eukaryota</taxon>
        <taxon>Sar</taxon>
        <taxon>Alveolata</taxon>
        <taxon>Colpodellida</taxon>
        <taxon>Vitrellaceae</taxon>
        <taxon>Vitrella</taxon>
    </lineage>
</organism>
<feature type="compositionally biased region" description="Basic and acidic residues" evidence="5">
    <location>
        <begin position="539"/>
        <end position="549"/>
    </location>
</feature>
<keyword evidence="2 4" id="KW-0444">Lipid biosynthesis</keyword>
<protein>
    <recommendedName>
        <fullName evidence="4">Fatty acyl-CoA reductase</fullName>
        <ecNumber evidence="4">1.2.1.84</ecNumber>
    </recommendedName>
</protein>
<dbReference type="PANTHER" id="PTHR11011">
    <property type="entry name" value="MALE STERILITY PROTEIN 2-RELATED"/>
    <property type="match status" value="1"/>
</dbReference>
<evidence type="ECO:0000313" key="8">
    <source>
        <dbReference type="EMBL" id="CEM28889.1"/>
    </source>
</evidence>
<dbReference type="Proteomes" id="UP000041254">
    <property type="component" value="Unassembled WGS sequence"/>
</dbReference>
<gene>
    <name evidence="8" type="ORF">Vbra_6260</name>
</gene>
<sequence length="657" mass="72531">MGERTIEFFREQSILLTGATGTVGQVVLERLLRCAPPRRVYLLTRSRPKASGAQRILDLLQQPLFSAVHRLWEGEGEGEREAHTGSSGPAASECTSGSRHSNRFWRGNRGSGAEVCGVSGCRPAPLSTCRGCARRTPEDEILHRFGIQVMDGDLQKDNLGLSESDLDTLRANVTVVVNCAASINFDDPFPQLFEQNVSGALRVLQLARACDGVRSSGCFVHVSTAYANSNRRGVIEEKLYESDIDHEHTFSELNRTTGEEHQRLAEQLRVHYGHPNNYTFTKWLAEHLIGSRHGDLPTLIIRPSIIGSTYRTPFNGWTSAPQGFGALVALGAFGAFLRLPSDGKAIGDVIPADYVASASLRATVQMAGRVGRLEVMHVASSHANPVTWSELSRQAVKGFDKLRMYQIPQQYMISPRCVYTWCSSSWRYALMHALDDAALVLAQLLVSLLGVVFPALGKQLSKPVRFLCRRQNVLKLLHHFICNQWIFKTDKIRELAHREHDPDFPLDVENIKWEPWCIDYVEGLCRYSLIPTLERITKREKEQATHAPDKPTTTTTTHRDTDRDRDSPSSTSTSATTTSSTSLGMCNPCCQSSNHPPESPPPSPSPVVESDESSEGKGRSDGAPLMSSRKISGTTTEGDTMALPSDVSNDSIERACC</sequence>
<keyword evidence="4" id="KW-0521">NADP</keyword>
<dbReference type="Pfam" id="PF07993">
    <property type="entry name" value="NAD_binding_4"/>
    <property type="match status" value="2"/>
</dbReference>
<dbReference type="SUPFAM" id="SSF51735">
    <property type="entry name" value="NAD(P)-binding Rossmann-fold domains"/>
    <property type="match status" value="1"/>
</dbReference>
<keyword evidence="4" id="KW-0560">Oxidoreductase</keyword>
<feature type="domain" description="Fatty acyl-CoA reductase C-terminal" evidence="6">
    <location>
        <begin position="452"/>
        <end position="529"/>
    </location>
</feature>
<comment type="function">
    <text evidence="4">Catalyzes the reduction of fatty acyl-CoA to fatty alcohols.</text>
</comment>
<feature type="domain" description="Thioester reductase (TE)" evidence="7">
    <location>
        <begin position="147"/>
        <end position="358"/>
    </location>
</feature>
<dbReference type="GO" id="GO:0006629">
    <property type="term" value="P:lipid metabolic process"/>
    <property type="evidence" value="ECO:0007669"/>
    <property type="project" value="UniProtKB-KW"/>
</dbReference>
<keyword evidence="9" id="KW-1185">Reference proteome</keyword>
<dbReference type="VEuPathDB" id="CryptoDB:Vbra_6260"/>
<dbReference type="InterPro" id="IPR033640">
    <property type="entry name" value="FAR_C"/>
</dbReference>
<evidence type="ECO:0000259" key="6">
    <source>
        <dbReference type="Pfam" id="PF03015"/>
    </source>
</evidence>
<dbReference type="EMBL" id="CDMY01000664">
    <property type="protein sequence ID" value="CEM28889.1"/>
    <property type="molecule type" value="Genomic_DNA"/>
</dbReference>
<evidence type="ECO:0000256" key="2">
    <source>
        <dbReference type="ARBA" id="ARBA00022516"/>
    </source>
</evidence>
<evidence type="ECO:0000313" key="9">
    <source>
        <dbReference type="Proteomes" id="UP000041254"/>
    </source>
</evidence>